<dbReference type="InterPro" id="IPR001453">
    <property type="entry name" value="MoaB/Mog_dom"/>
</dbReference>
<evidence type="ECO:0000259" key="1">
    <source>
        <dbReference type="SMART" id="SM00852"/>
    </source>
</evidence>
<dbReference type="SUPFAM" id="SSF53218">
    <property type="entry name" value="Molybdenum cofactor biosynthesis proteins"/>
    <property type="match status" value="1"/>
</dbReference>
<dbReference type="RefSeq" id="WP_256616807.1">
    <property type="nucleotide sequence ID" value="NZ_JANIBK010000155.1"/>
</dbReference>
<protein>
    <submittedName>
        <fullName evidence="2">Molybdopterin-binding protein</fullName>
    </submittedName>
</protein>
<sequence>MTAIAEIFSQGEEVVCGQIVDSNAAWLSQQLNELGFTVKRHTAVGDRLADLAGLIEEIAGRADCCICTGGLGPTSDDLTAEAVAIASGETLKLDEVALRHIEAYFENRLRPMPAINRKQAYFPAGALRIDNPTGTAPGFALRIQRCWFVFLPGVPSEMKAMFAAVREQLLSRFTLRPARLVTLRSIGIGESAIQQCLESLVFPDGVRLGFRAAVDEVQTKLLFPSGFPQSELQICVQQAAGLIGDYVFAVDGLEDRQGGDLLAVIDRGMSVKNYSLAVMETASGGLLAAKCRGRDWLAAVSIAKDAVGAARQLAVEPDSA</sequence>
<proteinExistence type="predicted"/>
<dbReference type="PANTHER" id="PTHR13939">
    <property type="entry name" value="NICOTINAMIDE-NUCLEOTIDE AMIDOHYDROLASE PNCC"/>
    <property type="match status" value="1"/>
</dbReference>
<dbReference type="Gene3D" id="3.40.980.10">
    <property type="entry name" value="MoaB/Mog-like domain"/>
    <property type="match status" value="1"/>
</dbReference>
<accession>A0ABT1U949</accession>
<dbReference type="NCBIfam" id="TIGR00177">
    <property type="entry name" value="molyb_syn"/>
    <property type="match status" value="1"/>
</dbReference>
<dbReference type="Proteomes" id="UP001524586">
    <property type="component" value="Unassembled WGS sequence"/>
</dbReference>
<keyword evidence="3" id="KW-1185">Reference proteome</keyword>
<comment type="caution">
    <text evidence="2">The sequence shown here is derived from an EMBL/GenBank/DDBJ whole genome shotgun (WGS) entry which is preliminary data.</text>
</comment>
<name>A0ABT1U949_9GAMM</name>
<dbReference type="InterPro" id="IPR050101">
    <property type="entry name" value="CinA"/>
</dbReference>
<dbReference type="PANTHER" id="PTHR13939:SF0">
    <property type="entry name" value="NMN AMIDOHYDROLASE-LIKE PROTEIN YFAY"/>
    <property type="match status" value="1"/>
</dbReference>
<dbReference type="Pfam" id="PF00994">
    <property type="entry name" value="MoCF_biosynth"/>
    <property type="match status" value="1"/>
</dbReference>
<dbReference type="InterPro" id="IPR036425">
    <property type="entry name" value="MoaB/Mog-like_dom_sf"/>
</dbReference>
<feature type="non-terminal residue" evidence="2">
    <location>
        <position position="320"/>
    </location>
</feature>
<reference evidence="2 3" key="1">
    <citation type="submission" date="2022-07" db="EMBL/GenBank/DDBJ databases">
        <title>Methylomonas rivi sp. nov., Methylomonas rosea sp. nov., Methylomonas aureus sp. nov. and Methylomonas subterranea sp. nov., four novel methanotrophs isolated from a freshwater creek and the deep terrestrial subsurface.</title>
        <authorList>
            <person name="Abin C."/>
            <person name="Sankaranarayanan K."/>
            <person name="Garner C."/>
            <person name="Sindelar R."/>
            <person name="Kotary K."/>
            <person name="Garner R."/>
            <person name="Barclay S."/>
            <person name="Lawson P."/>
            <person name="Krumholz L."/>
        </authorList>
    </citation>
    <scope>NUCLEOTIDE SEQUENCE [LARGE SCALE GENOMIC DNA]</scope>
    <source>
        <strain evidence="2 3">WSC-6</strain>
    </source>
</reference>
<organism evidence="2 3">
    <name type="scientific">Methylomonas rivi</name>
    <dbReference type="NCBI Taxonomy" id="2952226"/>
    <lineage>
        <taxon>Bacteria</taxon>
        <taxon>Pseudomonadati</taxon>
        <taxon>Pseudomonadota</taxon>
        <taxon>Gammaproteobacteria</taxon>
        <taxon>Methylococcales</taxon>
        <taxon>Methylococcaceae</taxon>
        <taxon>Methylomonas</taxon>
    </lineage>
</organism>
<dbReference type="EMBL" id="JANIBK010000155">
    <property type="protein sequence ID" value="MCQ8130380.1"/>
    <property type="molecule type" value="Genomic_DNA"/>
</dbReference>
<feature type="domain" description="MoaB/Mog" evidence="1">
    <location>
        <begin position="6"/>
        <end position="172"/>
    </location>
</feature>
<evidence type="ECO:0000313" key="3">
    <source>
        <dbReference type="Proteomes" id="UP001524586"/>
    </source>
</evidence>
<dbReference type="SMART" id="SM00852">
    <property type="entry name" value="MoCF_biosynth"/>
    <property type="match status" value="1"/>
</dbReference>
<gene>
    <name evidence="2" type="ORF">NP596_18115</name>
</gene>
<evidence type="ECO:0000313" key="2">
    <source>
        <dbReference type="EMBL" id="MCQ8130380.1"/>
    </source>
</evidence>
<dbReference type="CDD" id="cd00885">
    <property type="entry name" value="cinA"/>
    <property type="match status" value="1"/>
</dbReference>